<protein>
    <recommendedName>
        <fullName evidence="4">Sugar transporter SemiSWEET</fullName>
    </recommendedName>
</protein>
<gene>
    <name evidence="2" type="ORF">Prum_048010</name>
</gene>
<organism evidence="2 3">
    <name type="scientific">Phytohabitans rumicis</name>
    <dbReference type="NCBI Taxonomy" id="1076125"/>
    <lineage>
        <taxon>Bacteria</taxon>
        <taxon>Bacillati</taxon>
        <taxon>Actinomycetota</taxon>
        <taxon>Actinomycetes</taxon>
        <taxon>Micromonosporales</taxon>
        <taxon>Micromonosporaceae</taxon>
    </lineage>
</organism>
<name>A0A6V8L9B5_9ACTN</name>
<keyword evidence="1" id="KW-1133">Transmembrane helix</keyword>
<feature type="transmembrane region" description="Helical" evidence="1">
    <location>
        <begin position="64"/>
        <end position="85"/>
    </location>
</feature>
<dbReference type="InterPro" id="IPR004316">
    <property type="entry name" value="SWEET_rpt"/>
</dbReference>
<sequence length="94" mass="10144">MPASTLGVLAALWGLVMAVAPLLQIRQMWLRRSSRNVSLGYFAVLLPGFALWIAYGLARADWALVVPNAVALLVSTTTVVIAACLRSREPRPLA</sequence>
<evidence type="ECO:0008006" key="4">
    <source>
        <dbReference type="Google" id="ProtNLM"/>
    </source>
</evidence>
<keyword evidence="1" id="KW-0472">Membrane</keyword>
<evidence type="ECO:0000256" key="1">
    <source>
        <dbReference type="SAM" id="Phobius"/>
    </source>
</evidence>
<dbReference type="Gene3D" id="1.20.1280.290">
    <property type="match status" value="1"/>
</dbReference>
<accession>A0A6V8L9B5</accession>
<comment type="caution">
    <text evidence="2">The sequence shown here is derived from an EMBL/GenBank/DDBJ whole genome shotgun (WGS) entry which is preliminary data.</text>
</comment>
<dbReference type="RefSeq" id="WP_246278035.1">
    <property type="nucleotide sequence ID" value="NZ_BAABJB010000010.1"/>
</dbReference>
<dbReference type="Pfam" id="PF03083">
    <property type="entry name" value="MtN3_slv"/>
    <property type="match status" value="1"/>
</dbReference>
<reference evidence="2 3" key="1">
    <citation type="submission" date="2020-03" db="EMBL/GenBank/DDBJ databases">
        <title>Whole genome shotgun sequence of Phytohabitans rumicis NBRC 108638.</title>
        <authorList>
            <person name="Komaki H."/>
            <person name="Tamura T."/>
        </authorList>
    </citation>
    <scope>NUCLEOTIDE SEQUENCE [LARGE SCALE GENOMIC DNA]</scope>
    <source>
        <strain evidence="2 3">NBRC 108638</strain>
    </source>
</reference>
<dbReference type="EMBL" id="BLPG01000001">
    <property type="protein sequence ID" value="GFJ91159.1"/>
    <property type="molecule type" value="Genomic_DNA"/>
</dbReference>
<dbReference type="GO" id="GO:0016020">
    <property type="term" value="C:membrane"/>
    <property type="evidence" value="ECO:0007669"/>
    <property type="project" value="InterPro"/>
</dbReference>
<reference evidence="2 3" key="2">
    <citation type="submission" date="2020-03" db="EMBL/GenBank/DDBJ databases">
        <authorList>
            <person name="Ichikawa N."/>
            <person name="Kimura A."/>
            <person name="Kitahashi Y."/>
            <person name="Uohara A."/>
        </authorList>
    </citation>
    <scope>NUCLEOTIDE SEQUENCE [LARGE SCALE GENOMIC DNA]</scope>
    <source>
        <strain evidence="2 3">NBRC 108638</strain>
    </source>
</reference>
<evidence type="ECO:0000313" key="2">
    <source>
        <dbReference type="EMBL" id="GFJ91159.1"/>
    </source>
</evidence>
<keyword evidence="1" id="KW-0812">Transmembrane</keyword>
<proteinExistence type="predicted"/>
<feature type="transmembrane region" description="Helical" evidence="1">
    <location>
        <begin position="37"/>
        <end position="58"/>
    </location>
</feature>
<dbReference type="Proteomes" id="UP000482960">
    <property type="component" value="Unassembled WGS sequence"/>
</dbReference>
<dbReference type="AlphaFoldDB" id="A0A6V8L9B5"/>
<keyword evidence="3" id="KW-1185">Reference proteome</keyword>
<feature type="transmembrane region" description="Helical" evidence="1">
    <location>
        <begin position="6"/>
        <end position="25"/>
    </location>
</feature>
<evidence type="ECO:0000313" key="3">
    <source>
        <dbReference type="Proteomes" id="UP000482960"/>
    </source>
</evidence>